<organism evidence="1 2">
    <name type="scientific">Mycoplasma suis (strain KI_3806)</name>
    <dbReference type="NCBI Taxonomy" id="708248"/>
    <lineage>
        <taxon>Bacteria</taxon>
        <taxon>Bacillati</taxon>
        <taxon>Mycoplasmatota</taxon>
        <taxon>Mollicutes</taxon>
        <taxon>Mycoplasmataceae</taxon>
        <taxon>Mycoplasma</taxon>
    </lineage>
</organism>
<dbReference type="EMBL" id="FQ790233">
    <property type="protein sequence ID" value="CBZ40844.1"/>
    <property type="molecule type" value="Genomic_DNA"/>
</dbReference>
<gene>
    <name evidence="1" type="ORF">MSUIS_07510</name>
</gene>
<protein>
    <submittedName>
        <fullName evidence="1">Uncharacterized protein</fullName>
    </submittedName>
</protein>
<name>F0V2G3_MYCS3</name>
<evidence type="ECO:0000313" key="2">
    <source>
        <dbReference type="Proteomes" id="UP000008645"/>
    </source>
</evidence>
<dbReference type="Proteomes" id="UP000008645">
    <property type="component" value="Chromosome"/>
</dbReference>
<dbReference type="KEGG" id="msk:MSUIS_07510"/>
<dbReference type="OrthoDB" id="402791at2"/>
<evidence type="ECO:0000313" key="1">
    <source>
        <dbReference type="EMBL" id="CBZ40844.1"/>
    </source>
</evidence>
<dbReference type="HOGENOM" id="CLU_068041_0_0_14"/>
<sequence length="362" mass="40793">MWKWVITLLGIPVGTNLSIFLPRVEGIYIGSERKKIDVEQIKEKELFEEKGLTTVAGVKIDNKEGKPNVKIWLPCIKGDFVGDWMQKWGADSSRSAIKQATTELNDIMKDTANTIFGCGNWFSSLTNSKKLKVLKNKLTSMDLSEQQSSSGLKEVKMGLDIKAEVNDLTEESSNNVVGGVRIRFKERKIASTENYSKFQEDMKKKLLESIKSVLREGKWSKQGLISNNLESEFTSSSRYTSETNSENSELRAELDNCGKKCLLNGGSGIGISWHPSIRTKGGSGWFEDKLKSQDTKDFDMALHDALKSMWFNWANLRVVIENELMRRLVGKQTQELDNKVSKLCHMGEWGFVCPEGGLVWGK</sequence>
<dbReference type="RefSeq" id="WP_013609443.1">
    <property type="nucleotide sequence ID" value="NC_015153.1"/>
</dbReference>
<accession>F0V2G3</accession>
<proteinExistence type="predicted"/>
<dbReference type="AlphaFoldDB" id="F0V2G3"/>
<reference evidence="1 2" key="1">
    <citation type="journal article" date="2011" name="J. Bacteriol.">
        <title>Complete genome sequence of the hemotrophic Mycoplasma suis strain KI3806.</title>
        <authorList>
            <person name="Oehlerking J."/>
            <person name="Kube M."/>
            <person name="Felder K.M."/>
            <person name="Matter D."/>
            <person name="Wittenbrink M.M."/>
            <person name="Schwarzenbach S."/>
            <person name="Kramer M.M."/>
            <person name="Hoelzle K."/>
            <person name="Hoelzle L.E."/>
        </authorList>
    </citation>
    <scope>NUCLEOTIDE SEQUENCE [LARGE SCALE GENOMIC DNA]</scope>
    <source>
        <strain evidence="2">KI_3806</strain>
    </source>
</reference>